<name>A0A9J6A4L9_SOLCO</name>
<feature type="region of interest" description="Disordered" evidence="1">
    <location>
        <begin position="1"/>
        <end position="25"/>
    </location>
</feature>
<proteinExistence type="predicted"/>
<organism evidence="2 3">
    <name type="scientific">Solanum commersonii</name>
    <name type="common">Commerson's wild potato</name>
    <name type="synonym">Commerson's nightshade</name>
    <dbReference type="NCBI Taxonomy" id="4109"/>
    <lineage>
        <taxon>Eukaryota</taxon>
        <taxon>Viridiplantae</taxon>
        <taxon>Streptophyta</taxon>
        <taxon>Embryophyta</taxon>
        <taxon>Tracheophyta</taxon>
        <taxon>Spermatophyta</taxon>
        <taxon>Magnoliopsida</taxon>
        <taxon>eudicotyledons</taxon>
        <taxon>Gunneridae</taxon>
        <taxon>Pentapetalae</taxon>
        <taxon>asterids</taxon>
        <taxon>lamiids</taxon>
        <taxon>Solanales</taxon>
        <taxon>Solanaceae</taxon>
        <taxon>Solanoideae</taxon>
        <taxon>Solaneae</taxon>
        <taxon>Solanum</taxon>
    </lineage>
</organism>
<evidence type="ECO:0000313" key="2">
    <source>
        <dbReference type="EMBL" id="KAG5619489.1"/>
    </source>
</evidence>
<keyword evidence="3" id="KW-1185">Reference proteome</keyword>
<dbReference type="OrthoDB" id="1905162at2759"/>
<comment type="caution">
    <text evidence="2">The sequence shown here is derived from an EMBL/GenBank/DDBJ whole genome shotgun (WGS) entry which is preliminary data.</text>
</comment>
<reference evidence="2 3" key="1">
    <citation type="submission" date="2020-09" db="EMBL/GenBank/DDBJ databases">
        <title>De no assembly of potato wild relative species, Solanum commersonii.</title>
        <authorList>
            <person name="Cho K."/>
        </authorList>
    </citation>
    <scope>NUCLEOTIDE SEQUENCE [LARGE SCALE GENOMIC DNA]</scope>
    <source>
        <strain evidence="2">LZ3.2</strain>
        <tissue evidence="2">Leaf</tissue>
    </source>
</reference>
<feature type="compositionally biased region" description="Polar residues" evidence="1">
    <location>
        <begin position="1"/>
        <end position="17"/>
    </location>
</feature>
<evidence type="ECO:0000313" key="3">
    <source>
        <dbReference type="Proteomes" id="UP000824120"/>
    </source>
</evidence>
<accession>A0A9J6A4L9</accession>
<dbReference type="Proteomes" id="UP000824120">
    <property type="component" value="Chromosome 2"/>
</dbReference>
<sequence>MQQQQFQNGGSPFQASSPVPPRKPPKMFKEKEGLFLWICNFAPRKKIGMMLLCVESADLVCEDTQKLIMFMERGVFPPDTGKIRHIDSSEKNNVGQIASIESPPPPPLAYFKGYTLPPGNPCESFTLPLPPADQTRTGPILCYLPVKQAIALKPDAPSFSPRVSRLAYTHEENLSKSEFEVQNLVGILH</sequence>
<dbReference type="AlphaFoldDB" id="A0A9J6A4L9"/>
<dbReference type="EMBL" id="JACXVP010000002">
    <property type="protein sequence ID" value="KAG5619489.1"/>
    <property type="molecule type" value="Genomic_DNA"/>
</dbReference>
<gene>
    <name evidence="2" type="ORF">H5410_004707</name>
</gene>
<evidence type="ECO:0000256" key="1">
    <source>
        <dbReference type="SAM" id="MobiDB-lite"/>
    </source>
</evidence>
<protein>
    <submittedName>
        <fullName evidence="2">Uncharacterized protein</fullName>
    </submittedName>
</protein>